<dbReference type="PANTHER" id="PTHR47962:SF3">
    <property type="entry name" value="LARGE ATP-DEPENDENT HELICASE-RELATED PROTEIN"/>
    <property type="match status" value="1"/>
</dbReference>
<keyword evidence="2" id="KW-0227">DNA damage</keyword>
<evidence type="ECO:0000256" key="4">
    <source>
        <dbReference type="ARBA" id="ARBA00022806"/>
    </source>
</evidence>
<dbReference type="RefSeq" id="WP_057796533.1">
    <property type="nucleotide sequence ID" value="NZ_LAXJ01000027.1"/>
</dbReference>
<evidence type="ECO:0000256" key="1">
    <source>
        <dbReference type="ARBA" id="ARBA00022741"/>
    </source>
</evidence>
<dbReference type="PROSITE" id="PS51194">
    <property type="entry name" value="HELICASE_CTER"/>
    <property type="match status" value="1"/>
</dbReference>
<feature type="domain" description="Helicase C-terminal" evidence="12">
    <location>
        <begin position="235"/>
        <end position="383"/>
    </location>
</feature>
<feature type="domain" description="Helicase ATP-binding" evidence="11">
    <location>
        <begin position="26"/>
        <end position="204"/>
    </location>
</feature>
<dbReference type="AlphaFoldDB" id="A0A0T5NPT3"/>
<keyword evidence="5" id="KW-0067">ATP-binding</keyword>
<evidence type="ECO:0000313" key="14">
    <source>
        <dbReference type="Proteomes" id="UP000051295"/>
    </source>
</evidence>
<keyword evidence="3" id="KW-0378">Hydrolase</keyword>
<evidence type="ECO:0000256" key="2">
    <source>
        <dbReference type="ARBA" id="ARBA00022763"/>
    </source>
</evidence>
<dbReference type="SMART" id="SM00490">
    <property type="entry name" value="HELICc"/>
    <property type="match status" value="1"/>
</dbReference>
<gene>
    <name evidence="13" type="ORF">XM53_19855</name>
</gene>
<dbReference type="InterPro" id="IPR011545">
    <property type="entry name" value="DEAD/DEAH_box_helicase_dom"/>
</dbReference>
<feature type="region of interest" description="Disordered" evidence="10">
    <location>
        <begin position="96"/>
        <end position="117"/>
    </location>
</feature>
<proteinExistence type="inferred from homology"/>
<dbReference type="GO" id="GO:0005524">
    <property type="term" value="F:ATP binding"/>
    <property type="evidence" value="ECO:0007669"/>
    <property type="project" value="UniProtKB-KW"/>
</dbReference>
<evidence type="ECO:0000256" key="5">
    <source>
        <dbReference type="ARBA" id="ARBA00022840"/>
    </source>
</evidence>
<dbReference type="Proteomes" id="UP000051295">
    <property type="component" value="Unassembled WGS sequence"/>
</dbReference>
<dbReference type="InterPro" id="IPR026362">
    <property type="entry name" value="DEXH_lig_assoc"/>
</dbReference>
<evidence type="ECO:0000256" key="3">
    <source>
        <dbReference type="ARBA" id="ARBA00022801"/>
    </source>
</evidence>
<dbReference type="Pfam" id="PF08494">
    <property type="entry name" value="DEAD_assoc"/>
    <property type="match status" value="1"/>
</dbReference>
<keyword evidence="7" id="KW-0234">DNA repair</keyword>
<dbReference type="CDD" id="cd18796">
    <property type="entry name" value="SF2_C_LHR"/>
    <property type="match status" value="1"/>
</dbReference>
<keyword evidence="8" id="KW-0413">Isomerase</keyword>
<dbReference type="OrthoDB" id="9815222at2"/>
<dbReference type="PANTHER" id="PTHR47962">
    <property type="entry name" value="ATP-DEPENDENT HELICASE LHR-RELATED-RELATED"/>
    <property type="match status" value="1"/>
</dbReference>
<evidence type="ECO:0000256" key="10">
    <source>
        <dbReference type="SAM" id="MobiDB-lite"/>
    </source>
</evidence>
<dbReference type="InterPro" id="IPR014001">
    <property type="entry name" value="Helicase_ATP-bd"/>
</dbReference>
<dbReference type="STRING" id="1641875.XM53_19855"/>
<protein>
    <submittedName>
        <fullName evidence="13">Helicase</fullName>
    </submittedName>
</protein>
<dbReference type="Gene3D" id="3.40.50.300">
    <property type="entry name" value="P-loop containing nucleotide triphosphate hydrolases"/>
    <property type="match status" value="2"/>
</dbReference>
<evidence type="ECO:0000256" key="8">
    <source>
        <dbReference type="ARBA" id="ARBA00023235"/>
    </source>
</evidence>
<dbReference type="GO" id="GO:0006281">
    <property type="term" value="P:DNA repair"/>
    <property type="evidence" value="ECO:0007669"/>
    <property type="project" value="UniProtKB-KW"/>
</dbReference>
<dbReference type="GO" id="GO:0003677">
    <property type="term" value="F:DNA binding"/>
    <property type="evidence" value="ECO:0007669"/>
    <property type="project" value="UniProtKB-KW"/>
</dbReference>
<dbReference type="InterPro" id="IPR027417">
    <property type="entry name" value="P-loop_NTPase"/>
</dbReference>
<evidence type="ECO:0000256" key="7">
    <source>
        <dbReference type="ARBA" id="ARBA00023204"/>
    </source>
</evidence>
<keyword evidence="1" id="KW-0547">Nucleotide-binding</keyword>
<dbReference type="InterPro" id="IPR001650">
    <property type="entry name" value="Helicase_C-like"/>
</dbReference>
<dbReference type="Pfam" id="PF00270">
    <property type="entry name" value="DEAD"/>
    <property type="match status" value="1"/>
</dbReference>
<keyword evidence="6" id="KW-0238">DNA-binding</keyword>
<evidence type="ECO:0000259" key="12">
    <source>
        <dbReference type="PROSITE" id="PS51194"/>
    </source>
</evidence>
<comment type="similarity">
    <text evidence="9">Belongs to the Lhr helicase family. Lhr-Core subfamily.</text>
</comment>
<dbReference type="GO" id="GO:0016887">
    <property type="term" value="F:ATP hydrolysis activity"/>
    <property type="evidence" value="ECO:0007669"/>
    <property type="project" value="TreeGrafter"/>
</dbReference>
<keyword evidence="4 13" id="KW-0347">Helicase</keyword>
<dbReference type="EMBL" id="LAXJ01000027">
    <property type="protein sequence ID" value="KRS10784.1"/>
    <property type="molecule type" value="Genomic_DNA"/>
</dbReference>
<dbReference type="PATRIC" id="fig|1641875.4.peg.2512"/>
<dbReference type="Pfam" id="PF19306">
    <property type="entry name" value="WHD_Lhr"/>
    <property type="match status" value="1"/>
</dbReference>
<organism evidence="13 14">
    <name type="scientific">Roseovarius atlanticus</name>
    <dbReference type="NCBI Taxonomy" id="1641875"/>
    <lineage>
        <taxon>Bacteria</taxon>
        <taxon>Pseudomonadati</taxon>
        <taxon>Pseudomonadota</taxon>
        <taxon>Alphaproteobacteria</taxon>
        <taxon>Rhodobacterales</taxon>
        <taxon>Roseobacteraceae</taxon>
        <taxon>Roseovarius</taxon>
    </lineage>
</organism>
<accession>A0A0T5NPT3</accession>
<evidence type="ECO:0000259" key="11">
    <source>
        <dbReference type="PROSITE" id="PS51192"/>
    </source>
</evidence>
<evidence type="ECO:0000256" key="9">
    <source>
        <dbReference type="ARBA" id="ARBA00093467"/>
    </source>
</evidence>
<dbReference type="PROSITE" id="PS51192">
    <property type="entry name" value="HELICASE_ATP_BIND_1"/>
    <property type="match status" value="1"/>
</dbReference>
<sequence length="800" mass="88292">MTSLPPVFTDWFAARGWSIHPHQQAMLDRADDPALLLIAPTGGGKTLAGFLPTLVDIAQNGHEGLHTLYISPLKALAADIKRNLTTPVSEMGLPIRIEDRTGDTSSSAKRRQRADPPHILLTTPESLALLTSYEDAPRIFKGLKRIVVDEIHALAESKRGDQLFLALSRLQAMCPGLRRVGLSATVEDPAAIARLLARHPDPCEILMADPGPEPDIAMLRTDAYPPWSGGGAAYSIPAVLDEVKRHRITLIFHNTRAQAEIFFHNLWLANEEALPIGIHHGSLDRAQRERVEAAMQRGELRAVVCTGSLDLGIDWGDVDLVIQVGAPKNVKRLVQRIGRANHRYNAPSKALLVPANRFEVIECVAALQAVRDHDLDGEPRGPGPRDVLCQHILIRACAGPFDADALFEEIKTVGAYATLTRAQFDACLDFCATGGYALRAYDQWQRLLNRDGLWQLRDPRSARLIRMNIGTIQDADLLKVRMRRNRGGKPLGEVEEGFAASLTPGDTFLIGGQIVKYEGLRETVVEVSRDAAKKPKIATFAGTKFATSTQLSQRILSLLHSRDHSSLPAHTADWIALQQDVSHLPQAGRLLIESFPHDGREHACIYGFAGRNAQQTLGLILSKRMEEMRLAPMGFVSTDYATLIWGLEPLTDATGLLDRAALREGLEKWLAGNQLIKRTFRASATIAGLIQRNLPQVRKSGRQATFSSDILYDTLAKYDPDHLLLDITRQEAMRGLIDFGRIEEMLDRIGDRVDLLRLPRVTPFAAPLFLEAGRTPVEGSAQDRLLEEETQRLMQAAGLA</sequence>
<evidence type="ECO:0000313" key="13">
    <source>
        <dbReference type="EMBL" id="KRS10784.1"/>
    </source>
</evidence>
<dbReference type="InterPro" id="IPR052511">
    <property type="entry name" value="ATP-dep_Helicase"/>
</dbReference>
<dbReference type="NCBIfam" id="TIGR04121">
    <property type="entry name" value="DEXH_lig_assoc"/>
    <property type="match status" value="1"/>
</dbReference>
<keyword evidence="14" id="KW-1185">Reference proteome</keyword>
<dbReference type="InterPro" id="IPR045628">
    <property type="entry name" value="Lhr_WH_dom"/>
</dbReference>
<dbReference type="CDD" id="cd17922">
    <property type="entry name" value="DEXHc_LHR-like"/>
    <property type="match status" value="1"/>
</dbReference>
<dbReference type="InterPro" id="IPR013701">
    <property type="entry name" value="Lhr-like_DEAD/DEAH_assoc"/>
</dbReference>
<dbReference type="SUPFAM" id="SSF52540">
    <property type="entry name" value="P-loop containing nucleoside triphosphate hydrolases"/>
    <property type="match status" value="1"/>
</dbReference>
<comment type="caution">
    <text evidence="13">The sequence shown here is derived from an EMBL/GenBank/DDBJ whole genome shotgun (WGS) entry which is preliminary data.</text>
</comment>
<dbReference type="PIRSF" id="PIRSF037307">
    <property type="entry name" value="Lhr-like_helic_prd"/>
    <property type="match status" value="1"/>
</dbReference>
<name>A0A0T5NPT3_9RHOB</name>
<dbReference type="InterPro" id="IPR017170">
    <property type="entry name" value="Lhr-like"/>
</dbReference>
<dbReference type="SMART" id="SM00487">
    <property type="entry name" value="DEXDc"/>
    <property type="match status" value="1"/>
</dbReference>
<evidence type="ECO:0000256" key="6">
    <source>
        <dbReference type="ARBA" id="ARBA00023125"/>
    </source>
</evidence>
<dbReference type="GO" id="GO:0004386">
    <property type="term" value="F:helicase activity"/>
    <property type="evidence" value="ECO:0007669"/>
    <property type="project" value="UniProtKB-KW"/>
</dbReference>
<dbReference type="Pfam" id="PF00271">
    <property type="entry name" value="Helicase_C"/>
    <property type="match status" value="1"/>
</dbReference>
<reference evidence="13 14" key="1">
    <citation type="submission" date="2015-04" db="EMBL/GenBank/DDBJ databases">
        <title>The draft genome sequence of Roseovarius sp.R12b.</title>
        <authorList>
            <person name="Li G."/>
            <person name="Lai Q."/>
            <person name="Shao Z."/>
            <person name="Yan P."/>
        </authorList>
    </citation>
    <scope>NUCLEOTIDE SEQUENCE [LARGE SCALE GENOMIC DNA]</scope>
    <source>
        <strain evidence="13 14">R12B</strain>
    </source>
</reference>